<feature type="non-terminal residue" evidence="2">
    <location>
        <position position="91"/>
    </location>
</feature>
<protein>
    <submittedName>
        <fullName evidence="2">Uncharacterized protein</fullName>
    </submittedName>
</protein>
<accession>A0ABN8IYB0</accession>
<proteinExistence type="predicted"/>
<organism evidence="2 3">
    <name type="scientific">Iphiclides podalirius</name>
    <name type="common">scarce swallowtail</name>
    <dbReference type="NCBI Taxonomy" id="110791"/>
    <lineage>
        <taxon>Eukaryota</taxon>
        <taxon>Metazoa</taxon>
        <taxon>Ecdysozoa</taxon>
        <taxon>Arthropoda</taxon>
        <taxon>Hexapoda</taxon>
        <taxon>Insecta</taxon>
        <taxon>Pterygota</taxon>
        <taxon>Neoptera</taxon>
        <taxon>Endopterygota</taxon>
        <taxon>Lepidoptera</taxon>
        <taxon>Glossata</taxon>
        <taxon>Ditrysia</taxon>
        <taxon>Papilionoidea</taxon>
        <taxon>Papilionidae</taxon>
        <taxon>Papilioninae</taxon>
        <taxon>Iphiclides</taxon>
    </lineage>
</organism>
<dbReference type="Proteomes" id="UP000837857">
    <property type="component" value="Chromosome 4"/>
</dbReference>
<feature type="region of interest" description="Disordered" evidence="1">
    <location>
        <begin position="1"/>
        <end position="26"/>
    </location>
</feature>
<sequence>MVASASGYGTLRRFLSAPDGQSAEGTEQVVTTSVAVSAGTSAKVGPVDRGRISAPRLVERPRKESAVPHPTIQIATARTFWPAPAVGARQL</sequence>
<name>A0ABN8IYB0_9NEOP</name>
<evidence type="ECO:0000313" key="2">
    <source>
        <dbReference type="EMBL" id="CAH2067490.1"/>
    </source>
</evidence>
<gene>
    <name evidence="2" type="ORF">IPOD504_LOCUS13899</name>
</gene>
<reference evidence="2" key="1">
    <citation type="submission" date="2022-03" db="EMBL/GenBank/DDBJ databases">
        <authorList>
            <person name="Martin H S."/>
        </authorList>
    </citation>
    <scope>NUCLEOTIDE SEQUENCE</scope>
</reference>
<dbReference type="EMBL" id="OW152816">
    <property type="protein sequence ID" value="CAH2067490.1"/>
    <property type="molecule type" value="Genomic_DNA"/>
</dbReference>
<keyword evidence="3" id="KW-1185">Reference proteome</keyword>
<evidence type="ECO:0000313" key="3">
    <source>
        <dbReference type="Proteomes" id="UP000837857"/>
    </source>
</evidence>
<evidence type="ECO:0000256" key="1">
    <source>
        <dbReference type="SAM" id="MobiDB-lite"/>
    </source>
</evidence>